<accession>A0A7K1UDF8</accession>
<dbReference type="InterPro" id="IPR007372">
    <property type="entry name" value="Lipid/polyisoprenoid-bd_YceI"/>
</dbReference>
<dbReference type="PANTHER" id="PTHR34406:SF1">
    <property type="entry name" value="PROTEIN YCEI"/>
    <property type="match status" value="1"/>
</dbReference>
<evidence type="ECO:0000259" key="1">
    <source>
        <dbReference type="SMART" id="SM00867"/>
    </source>
</evidence>
<dbReference type="EMBL" id="WRXN01000025">
    <property type="protein sequence ID" value="MVT12411.1"/>
    <property type="molecule type" value="Genomic_DNA"/>
</dbReference>
<reference evidence="2 3" key="1">
    <citation type="submission" date="2019-12" db="EMBL/GenBank/DDBJ databases">
        <title>Chitinophaga sp. strain ysch24 (GDMCC 1.1355), whole genome shotgun sequence.</title>
        <authorList>
            <person name="Zhang X."/>
        </authorList>
    </citation>
    <scope>NUCLEOTIDE SEQUENCE [LARGE SCALE GENOMIC DNA]</scope>
    <source>
        <strain evidence="3">ysch24</strain>
    </source>
</reference>
<dbReference type="SMART" id="SM00867">
    <property type="entry name" value="YceI"/>
    <property type="match status" value="1"/>
</dbReference>
<sequence length="187" mass="20619">MKTVMKTVTLLLLILLSGYVPYAQQRNDFNLSLSGTSTMHDWEMKSSKMACNATFTFYDDGDLGGLTQLNFVMPVESLKGDRTGMDANAYRTLNTSKYPTITFNLTSATVSPDGKIIRCNGKLTVAGVTRDIDLVANAKVNSDKSLNVKGSKTINMTDFEIEPPTFLMGAFKTGDEVKISFDLTFRH</sequence>
<dbReference type="Pfam" id="PF04264">
    <property type="entry name" value="YceI"/>
    <property type="match status" value="1"/>
</dbReference>
<evidence type="ECO:0000313" key="3">
    <source>
        <dbReference type="Proteomes" id="UP000461730"/>
    </source>
</evidence>
<evidence type="ECO:0000313" key="2">
    <source>
        <dbReference type="EMBL" id="MVT12411.1"/>
    </source>
</evidence>
<keyword evidence="3" id="KW-1185">Reference proteome</keyword>
<dbReference type="Proteomes" id="UP000461730">
    <property type="component" value="Unassembled WGS sequence"/>
</dbReference>
<dbReference type="AlphaFoldDB" id="A0A7K1UDF8"/>
<dbReference type="SUPFAM" id="SSF101874">
    <property type="entry name" value="YceI-like"/>
    <property type="match status" value="1"/>
</dbReference>
<feature type="domain" description="Lipid/polyisoprenoid-binding YceI-like" evidence="1">
    <location>
        <begin position="28"/>
        <end position="186"/>
    </location>
</feature>
<name>A0A7K1UDF8_9BACT</name>
<dbReference type="InterPro" id="IPR036761">
    <property type="entry name" value="TTHA0802/YceI-like_sf"/>
</dbReference>
<dbReference type="RefSeq" id="WP_157309828.1">
    <property type="nucleotide sequence ID" value="NZ_WRXN01000025.1"/>
</dbReference>
<comment type="caution">
    <text evidence="2">The sequence shown here is derived from an EMBL/GenBank/DDBJ whole genome shotgun (WGS) entry which is preliminary data.</text>
</comment>
<proteinExistence type="predicted"/>
<dbReference type="PANTHER" id="PTHR34406">
    <property type="entry name" value="PROTEIN YCEI"/>
    <property type="match status" value="1"/>
</dbReference>
<dbReference type="Gene3D" id="2.40.128.110">
    <property type="entry name" value="Lipid/polyisoprenoid-binding, YceI-like"/>
    <property type="match status" value="1"/>
</dbReference>
<organism evidence="2 3">
    <name type="scientific">Chitinophaga tropicalis</name>
    <dbReference type="NCBI Taxonomy" id="2683588"/>
    <lineage>
        <taxon>Bacteria</taxon>
        <taxon>Pseudomonadati</taxon>
        <taxon>Bacteroidota</taxon>
        <taxon>Chitinophagia</taxon>
        <taxon>Chitinophagales</taxon>
        <taxon>Chitinophagaceae</taxon>
        <taxon>Chitinophaga</taxon>
    </lineage>
</organism>
<gene>
    <name evidence="2" type="ORF">GO493_29430</name>
</gene>
<protein>
    <recommendedName>
        <fullName evidence="1">Lipid/polyisoprenoid-binding YceI-like domain-containing protein</fullName>
    </recommendedName>
</protein>